<sequence length="259" mass="29262">MSKASRVLPFVERSRLFSSARTVLAAGVDYDQRRQKSDASTSVSTDIPSLLGRRRRISKEERHAMVESYVNEYRKRNNGKFPSAKDAMKHAGGGYYVVRKIVQELEYASRSPRLSSRNIISAESEHGDFIEEVARKHTKLHVKGAKEGVKDASISSVKLDFHYKEEDYLHETDRTKWNAKNVEQRVVGLNVNPTADLRSHTEKAEESATLEANQLTSQSHSGPEVSDRRKEDAGYSGETSFWGSLKTIAGGFISIWRRK</sequence>
<organism evidence="1 2">
    <name type="scientific">Melastoma candidum</name>
    <dbReference type="NCBI Taxonomy" id="119954"/>
    <lineage>
        <taxon>Eukaryota</taxon>
        <taxon>Viridiplantae</taxon>
        <taxon>Streptophyta</taxon>
        <taxon>Embryophyta</taxon>
        <taxon>Tracheophyta</taxon>
        <taxon>Spermatophyta</taxon>
        <taxon>Magnoliopsida</taxon>
        <taxon>eudicotyledons</taxon>
        <taxon>Gunneridae</taxon>
        <taxon>Pentapetalae</taxon>
        <taxon>rosids</taxon>
        <taxon>malvids</taxon>
        <taxon>Myrtales</taxon>
        <taxon>Melastomataceae</taxon>
        <taxon>Melastomatoideae</taxon>
        <taxon>Melastomateae</taxon>
        <taxon>Melastoma</taxon>
    </lineage>
</organism>
<evidence type="ECO:0000313" key="2">
    <source>
        <dbReference type="Proteomes" id="UP001057402"/>
    </source>
</evidence>
<comment type="caution">
    <text evidence="1">The sequence shown here is derived from an EMBL/GenBank/DDBJ whole genome shotgun (WGS) entry which is preliminary data.</text>
</comment>
<dbReference type="EMBL" id="CM042883">
    <property type="protein sequence ID" value="KAI4374444.1"/>
    <property type="molecule type" value="Genomic_DNA"/>
</dbReference>
<dbReference type="Proteomes" id="UP001057402">
    <property type="component" value="Chromosome 4"/>
</dbReference>
<name>A0ACB9R6F8_9MYRT</name>
<proteinExistence type="predicted"/>
<protein>
    <submittedName>
        <fullName evidence="1">Uncharacterized protein</fullName>
    </submittedName>
</protein>
<reference evidence="2" key="1">
    <citation type="journal article" date="2023" name="Front. Plant Sci.">
        <title>Chromosomal-level genome assembly of Melastoma candidum provides insights into trichome evolution.</title>
        <authorList>
            <person name="Zhong Y."/>
            <person name="Wu W."/>
            <person name="Sun C."/>
            <person name="Zou P."/>
            <person name="Liu Y."/>
            <person name="Dai S."/>
            <person name="Zhou R."/>
        </authorList>
    </citation>
    <scope>NUCLEOTIDE SEQUENCE [LARGE SCALE GENOMIC DNA]</scope>
</reference>
<keyword evidence="2" id="KW-1185">Reference proteome</keyword>
<evidence type="ECO:0000313" key="1">
    <source>
        <dbReference type="EMBL" id="KAI4374444.1"/>
    </source>
</evidence>
<accession>A0ACB9R6F8</accession>
<gene>
    <name evidence="1" type="ORF">MLD38_012437</name>
</gene>